<evidence type="ECO:0000259" key="3">
    <source>
        <dbReference type="PROSITE" id="PS50158"/>
    </source>
</evidence>
<keyword evidence="5" id="KW-1185">Reference proteome</keyword>
<feature type="compositionally biased region" description="Basic and acidic residues" evidence="2">
    <location>
        <begin position="470"/>
        <end position="484"/>
    </location>
</feature>
<comment type="caution">
    <text evidence="4">The sequence shown here is derived from an EMBL/GenBank/DDBJ whole genome shotgun (WGS) entry which is preliminary data.</text>
</comment>
<evidence type="ECO:0000313" key="4">
    <source>
        <dbReference type="EMBL" id="GJT52957.1"/>
    </source>
</evidence>
<accession>A0ABQ5EQ97</accession>
<evidence type="ECO:0000256" key="1">
    <source>
        <dbReference type="PROSITE-ProRule" id="PRU00047"/>
    </source>
</evidence>
<evidence type="ECO:0000313" key="5">
    <source>
        <dbReference type="Proteomes" id="UP001151760"/>
    </source>
</evidence>
<feature type="region of interest" description="Disordered" evidence="2">
    <location>
        <begin position="195"/>
        <end position="216"/>
    </location>
</feature>
<sequence>MLSWLAIVQVQTQRIIHIELYRTKGLLIVDVPAWMKSGRKSTKAEPKVHKDPAFDELDDDAIDYIKDAQDVGRTRYVVHEEKESAENKVSTEDALNTAQPKVSTKKEEVSTDRPDEVPPPMTGIYIPSGPDKEIDDSQFTYGPKQSKPSESDARSSDFNTCESNYSKDEHVSLPTKEQETPSFAFINTVKHVKTPRQTVKEQNTCSQSPKPDKKDCSGLMAEKLEAKQAELNNRMSKGSGQRKIRPVWNNVQRVNHQNQFVPKAVLTRTGKIQVNTTRTSGTNTVNTARTSGTNTVNTARHNFNRQAVPTNAARKVNTVKPIVNNARPKAGFHKTLSPFRKPFNRTTTLRTNFSYQKVNTAEVNAVSAVGGKRETAVKPSAGCNWRHKRHYWNKVSKYNGGSSSRNCDYPQRALQNKGIVDSGCSRHMTGNKAYLAEYQDFNGGPVAFGGSKGYITGKVKSSKANNAGEEPNKNPDLKTYEKPVDKEDQVFLDELERLKRQEQDANDTTEALKKEFAKDIEDLLLQAGAAKASSTNTVNTASTPVSTASPYGGLSFTDTDQDDSEIPALEDMYDHPTDGIFTNASYDNEGAVADFTNLETIVNVSPIPTSRINSIHHSTLIFGDQNSAVQTRSKVTKSSRAYSFEELLQFKIKKLDSVDLSYRKAYWNKMGFPKLRRMKRCCVLWEARLLSGLQVKQEEDGIFKSQKSSVAEIPEEIQALLLKCLDCIEADIIAVCARSGHRLGANLDMENPHMRCNILQETIFHGNAKGGRQLLATLQQRQNISIRSELLFDDVMGLNHLPNQAIFDAIQLMGREGSGGNHGGQSSSDRSLSGNEGGMTLQSVYDLCISLCTQVTDQAKEIKHLKAQIKKLKKKAKPQIHEDDLDEMDLKWQLALLSMKARKFYQIIGKKIIINGSDTAGYDKKKVECFNCHKLGHFARECRNPRSQENRRRSQDSSRRTVNVNESSSKAMYKITKLALKICLKNFEDLKSSYDKLRIELSKSESDLYSYKKGLASVEEQLIFYNKNESMLCDQIVVLKSDASFNELDINALKKQSGSIDCNQISDKNKMGLGYNDVPPPLTGLFAPPSIDLSNSRLEKFVHPEFEGYGVKVNKDVSENVSKEVKKNSDAPVIEDWVSDCDEDETVVLKSLNVQKPKQADQPRKVSQNPRNNSTSWNTPMPKKLRVGFQFTPKAYFVCGGFNHLIKDCDFHDKRMVQKPVLNNVKKGIGQREVRPVWTNAMRVYHQNFSNSRRNFAPTAVLTKSGLVPFSTARENFSRKAALVSAARPFNTAVHKPFVNVVKTKTNVFQKVFNSPCFTANSWLVQDQTVLALATPGQTATGKESSNPFMAGSLPKTINANNVDKESQAPVMISDAEEYLILEDPVKQGRMKRNVKSKKDSEVLQEYQEQMEIQAFHARYSSIVKKTGIRTRYGTSYRFTVSRKKFPLKKAILERCDQDMKIEAEERMNFCKLKGIEANVLKDPLKSKSFNSRNL</sequence>
<dbReference type="EMBL" id="BQNB010016544">
    <property type="protein sequence ID" value="GJT52957.1"/>
    <property type="molecule type" value="Genomic_DNA"/>
</dbReference>
<reference evidence="4" key="1">
    <citation type="journal article" date="2022" name="Int. J. Mol. Sci.">
        <title>Draft Genome of Tanacetum Coccineum: Genomic Comparison of Closely Related Tanacetum-Family Plants.</title>
        <authorList>
            <person name="Yamashiro T."/>
            <person name="Shiraishi A."/>
            <person name="Nakayama K."/>
            <person name="Satake H."/>
        </authorList>
    </citation>
    <scope>NUCLEOTIDE SEQUENCE</scope>
</reference>
<feature type="compositionally biased region" description="Polar residues" evidence="2">
    <location>
        <begin position="1165"/>
        <end position="1179"/>
    </location>
</feature>
<evidence type="ECO:0000256" key="2">
    <source>
        <dbReference type="SAM" id="MobiDB-lite"/>
    </source>
</evidence>
<dbReference type="SUPFAM" id="SSF57756">
    <property type="entry name" value="Retrovirus zinc finger-like domains"/>
    <property type="match status" value="1"/>
</dbReference>
<dbReference type="InterPro" id="IPR036875">
    <property type="entry name" value="Znf_CCHC_sf"/>
</dbReference>
<proteinExistence type="predicted"/>
<feature type="region of interest" description="Disordered" evidence="2">
    <location>
        <begin position="81"/>
        <end position="177"/>
    </location>
</feature>
<feature type="region of interest" description="Disordered" evidence="2">
    <location>
        <begin position="1154"/>
        <end position="1180"/>
    </location>
</feature>
<dbReference type="SMART" id="SM00343">
    <property type="entry name" value="ZnF_C2HC"/>
    <property type="match status" value="2"/>
</dbReference>
<keyword evidence="1" id="KW-0862">Zinc</keyword>
<dbReference type="InterPro" id="IPR054722">
    <property type="entry name" value="PolX-like_BBD"/>
</dbReference>
<organism evidence="4 5">
    <name type="scientific">Tanacetum coccineum</name>
    <dbReference type="NCBI Taxonomy" id="301880"/>
    <lineage>
        <taxon>Eukaryota</taxon>
        <taxon>Viridiplantae</taxon>
        <taxon>Streptophyta</taxon>
        <taxon>Embryophyta</taxon>
        <taxon>Tracheophyta</taxon>
        <taxon>Spermatophyta</taxon>
        <taxon>Magnoliopsida</taxon>
        <taxon>eudicotyledons</taxon>
        <taxon>Gunneridae</taxon>
        <taxon>Pentapetalae</taxon>
        <taxon>asterids</taxon>
        <taxon>campanulids</taxon>
        <taxon>Asterales</taxon>
        <taxon>Asteraceae</taxon>
        <taxon>Asteroideae</taxon>
        <taxon>Anthemideae</taxon>
        <taxon>Anthemidinae</taxon>
        <taxon>Tanacetum</taxon>
    </lineage>
</organism>
<protein>
    <submittedName>
        <fullName evidence="4">Ribonuclease H-like domain-containing protein</fullName>
    </submittedName>
</protein>
<dbReference type="Gene3D" id="4.10.60.10">
    <property type="entry name" value="Zinc finger, CCHC-type"/>
    <property type="match status" value="1"/>
</dbReference>
<keyword evidence="1" id="KW-0863">Zinc-finger</keyword>
<feature type="domain" description="CCHC-type" evidence="3">
    <location>
        <begin position="929"/>
        <end position="944"/>
    </location>
</feature>
<gene>
    <name evidence="4" type="ORF">Tco_0988011</name>
</gene>
<dbReference type="PROSITE" id="PS50158">
    <property type="entry name" value="ZF_CCHC"/>
    <property type="match status" value="1"/>
</dbReference>
<feature type="compositionally biased region" description="Basic and acidic residues" evidence="2">
    <location>
        <begin position="944"/>
        <end position="959"/>
    </location>
</feature>
<reference evidence="4" key="2">
    <citation type="submission" date="2022-01" db="EMBL/GenBank/DDBJ databases">
        <authorList>
            <person name="Yamashiro T."/>
            <person name="Shiraishi A."/>
            <person name="Satake H."/>
            <person name="Nakayama K."/>
        </authorList>
    </citation>
    <scope>NUCLEOTIDE SEQUENCE</scope>
</reference>
<feature type="compositionally biased region" description="Basic and acidic residues" evidence="2">
    <location>
        <begin position="81"/>
        <end position="91"/>
    </location>
</feature>
<dbReference type="Pfam" id="PF22936">
    <property type="entry name" value="Pol_BBD"/>
    <property type="match status" value="1"/>
</dbReference>
<name>A0ABQ5EQ97_9ASTR</name>
<feature type="compositionally biased region" description="Polar residues" evidence="2">
    <location>
        <begin position="93"/>
        <end position="102"/>
    </location>
</feature>
<feature type="compositionally biased region" description="Polar residues" evidence="2">
    <location>
        <begin position="195"/>
        <end position="209"/>
    </location>
</feature>
<feature type="compositionally biased region" description="Basic and acidic residues" evidence="2">
    <location>
        <begin position="165"/>
        <end position="177"/>
    </location>
</feature>
<feature type="region of interest" description="Disordered" evidence="2">
    <location>
        <begin position="462"/>
        <end position="484"/>
    </location>
</feature>
<dbReference type="InterPro" id="IPR001878">
    <property type="entry name" value="Znf_CCHC"/>
</dbReference>
<keyword evidence="1" id="KW-0479">Metal-binding</keyword>
<feature type="compositionally biased region" description="Basic and acidic residues" evidence="2">
    <location>
        <begin position="104"/>
        <end position="116"/>
    </location>
</feature>
<dbReference type="Proteomes" id="UP001151760">
    <property type="component" value="Unassembled WGS sequence"/>
</dbReference>
<feature type="region of interest" description="Disordered" evidence="2">
    <location>
        <begin position="944"/>
        <end position="965"/>
    </location>
</feature>
<dbReference type="Pfam" id="PF00098">
    <property type="entry name" value="zf-CCHC"/>
    <property type="match status" value="1"/>
</dbReference>